<dbReference type="EMBL" id="BAABME010001004">
    <property type="protein sequence ID" value="GAA0146918.1"/>
    <property type="molecule type" value="Genomic_DNA"/>
</dbReference>
<gene>
    <name evidence="1" type="ORF">LIER_06748</name>
</gene>
<accession>A0AAV3P6Q1</accession>
<evidence type="ECO:0000313" key="1">
    <source>
        <dbReference type="EMBL" id="GAA0146918.1"/>
    </source>
</evidence>
<keyword evidence="2" id="KW-1185">Reference proteome</keyword>
<protein>
    <submittedName>
        <fullName evidence="1">Uncharacterized protein</fullName>
    </submittedName>
</protein>
<reference evidence="1 2" key="1">
    <citation type="submission" date="2024-01" db="EMBL/GenBank/DDBJ databases">
        <title>The complete chloroplast genome sequence of Lithospermum erythrorhizon: insights into the phylogenetic relationship among Boraginaceae species and the maternal lineages of purple gromwells.</title>
        <authorList>
            <person name="Okada T."/>
            <person name="Watanabe K."/>
        </authorList>
    </citation>
    <scope>NUCLEOTIDE SEQUENCE [LARGE SCALE GENOMIC DNA]</scope>
</reference>
<evidence type="ECO:0000313" key="2">
    <source>
        <dbReference type="Proteomes" id="UP001454036"/>
    </source>
</evidence>
<dbReference type="Proteomes" id="UP001454036">
    <property type="component" value="Unassembled WGS sequence"/>
</dbReference>
<dbReference type="PANTHER" id="PTHR48475">
    <property type="entry name" value="RIBONUCLEASE H"/>
    <property type="match status" value="1"/>
</dbReference>
<proteinExistence type="predicted"/>
<name>A0AAV3P6Q1_LITER</name>
<comment type="caution">
    <text evidence="1">The sequence shown here is derived from an EMBL/GenBank/DDBJ whole genome shotgun (WGS) entry which is preliminary data.</text>
</comment>
<dbReference type="AlphaFoldDB" id="A0AAV3P6Q1"/>
<organism evidence="1 2">
    <name type="scientific">Lithospermum erythrorhizon</name>
    <name type="common">Purple gromwell</name>
    <name type="synonym">Lithospermum officinale var. erythrorhizon</name>
    <dbReference type="NCBI Taxonomy" id="34254"/>
    <lineage>
        <taxon>Eukaryota</taxon>
        <taxon>Viridiplantae</taxon>
        <taxon>Streptophyta</taxon>
        <taxon>Embryophyta</taxon>
        <taxon>Tracheophyta</taxon>
        <taxon>Spermatophyta</taxon>
        <taxon>Magnoliopsida</taxon>
        <taxon>eudicotyledons</taxon>
        <taxon>Gunneridae</taxon>
        <taxon>Pentapetalae</taxon>
        <taxon>asterids</taxon>
        <taxon>lamiids</taxon>
        <taxon>Boraginales</taxon>
        <taxon>Boraginaceae</taxon>
        <taxon>Boraginoideae</taxon>
        <taxon>Lithospermeae</taxon>
        <taxon>Lithospermum</taxon>
    </lineage>
</organism>
<dbReference type="PANTHER" id="PTHR48475:SF1">
    <property type="entry name" value="RNASE H TYPE-1 DOMAIN-CONTAINING PROTEIN"/>
    <property type="match status" value="1"/>
</dbReference>
<sequence>MTPNELNYLPIEKPWIIPPLFIPHEYEEGEVEAVMVIVTGIGIHDDWRQPIIDYLQHGKLLDDVRKKIDIRQRAPRFIYFNDTLFRRSFGLVLLRCLSSTEADQAMNEAHSGVGDMVLAVKRPIHIQRKNAKMMPKWDGPYVVQEAYTSGSYLLADQEGKKVGPINGHYLKQYYP</sequence>